<feature type="signal peptide" evidence="2">
    <location>
        <begin position="1"/>
        <end position="29"/>
    </location>
</feature>
<accession>A0A1I5WZY5</accession>
<dbReference type="EMBL" id="FOWW01000005">
    <property type="protein sequence ID" value="SFQ25342.1"/>
    <property type="molecule type" value="Genomic_DNA"/>
</dbReference>
<keyword evidence="4" id="KW-1185">Reference proteome</keyword>
<proteinExistence type="predicted"/>
<keyword evidence="1" id="KW-0472">Membrane</keyword>
<organism evidence="3 4">
    <name type="scientific">Amycolatopsis arida</name>
    <dbReference type="NCBI Taxonomy" id="587909"/>
    <lineage>
        <taxon>Bacteria</taxon>
        <taxon>Bacillati</taxon>
        <taxon>Actinomycetota</taxon>
        <taxon>Actinomycetes</taxon>
        <taxon>Pseudonocardiales</taxon>
        <taxon>Pseudonocardiaceae</taxon>
        <taxon>Amycolatopsis</taxon>
    </lineage>
</organism>
<keyword evidence="2" id="KW-0732">Signal</keyword>
<dbReference type="OrthoDB" id="3686194at2"/>
<keyword evidence="1" id="KW-0812">Transmembrane</keyword>
<protein>
    <recommendedName>
        <fullName evidence="5">LPXTG-motif cell wall anchor domain-containing protein</fullName>
    </recommendedName>
</protein>
<reference evidence="4" key="1">
    <citation type="submission" date="2016-10" db="EMBL/GenBank/DDBJ databases">
        <authorList>
            <person name="Varghese N."/>
            <person name="Submissions S."/>
        </authorList>
    </citation>
    <scope>NUCLEOTIDE SEQUENCE [LARGE SCALE GENOMIC DNA]</scope>
    <source>
        <strain evidence="4">CGMCC 4.5579</strain>
    </source>
</reference>
<gene>
    <name evidence="3" type="ORF">SAMN05421810_105363</name>
</gene>
<sequence>MKTHRLRRGGIMAALAAATVLVSAAPAYAEPGDGSAYGAKVDVQLLGQDAVQAGPFAAASTEGPTQNSFAGVNLPGVLKTGVINTEAVRDDESGAVTAKASTTDVEITLLKAALKEAGVKLVEAVCTATQEGVKGSTQLVGANLGKLGDVSSTPAANTELAVKLPGVGNIATVILNEQIKNKDGSLTVNAVHVKLLGDGLVGAIGSGDVVVSSATCGPAAPPIPMASGAGLWIGLGLVAAVGLPAGVYVIRRRRGATTEAAA</sequence>
<feature type="transmembrane region" description="Helical" evidence="1">
    <location>
        <begin position="229"/>
        <end position="250"/>
    </location>
</feature>
<dbReference type="STRING" id="587909.SAMN05421810_105363"/>
<dbReference type="NCBIfam" id="NF040603">
    <property type="entry name" value="choice_anch_P"/>
    <property type="match status" value="1"/>
</dbReference>
<keyword evidence="1" id="KW-1133">Transmembrane helix</keyword>
<evidence type="ECO:0000256" key="2">
    <source>
        <dbReference type="SAM" id="SignalP"/>
    </source>
</evidence>
<evidence type="ECO:0000313" key="4">
    <source>
        <dbReference type="Proteomes" id="UP000198727"/>
    </source>
</evidence>
<evidence type="ECO:0000313" key="3">
    <source>
        <dbReference type="EMBL" id="SFQ25342.1"/>
    </source>
</evidence>
<feature type="chain" id="PRO_5011505043" description="LPXTG-motif cell wall anchor domain-containing protein" evidence="2">
    <location>
        <begin position="30"/>
        <end position="262"/>
    </location>
</feature>
<evidence type="ECO:0008006" key="5">
    <source>
        <dbReference type="Google" id="ProtNLM"/>
    </source>
</evidence>
<dbReference type="Proteomes" id="UP000198727">
    <property type="component" value="Unassembled WGS sequence"/>
</dbReference>
<dbReference type="AlphaFoldDB" id="A0A1I5WZY5"/>
<name>A0A1I5WZY5_9PSEU</name>
<dbReference type="RefSeq" id="WP_092531194.1">
    <property type="nucleotide sequence ID" value="NZ_FOWW01000005.1"/>
</dbReference>
<evidence type="ECO:0000256" key="1">
    <source>
        <dbReference type="SAM" id="Phobius"/>
    </source>
</evidence>